<dbReference type="EMBL" id="PDND01000126">
    <property type="protein sequence ID" value="PGH31492.1"/>
    <property type="molecule type" value="Genomic_DNA"/>
</dbReference>
<comment type="cofactor">
    <cofactor evidence="1">
        <name>Mg(2+)</name>
        <dbReference type="ChEBI" id="CHEBI:18420"/>
    </cofactor>
</comment>
<gene>
    <name evidence="3" type="ORF">GX50_05734</name>
</gene>
<comment type="catalytic activity">
    <reaction evidence="1">
        <text>O-phospho-L-threonyl-[protein] + H2O = L-threonyl-[protein] + phosphate</text>
        <dbReference type="Rhea" id="RHEA:47004"/>
        <dbReference type="Rhea" id="RHEA-COMP:11060"/>
        <dbReference type="Rhea" id="RHEA-COMP:11605"/>
        <dbReference type="ChEBI" id="CHEBI:15377"/>
        <dbReference type="ChEBI" id="CHEBI:30013"/>
        <dbReference type="ChEBI" id="CHEBI:43474"/>
        <dbReference type="ChEBI" id="CHEBI:61977"/>
        <dbReference type="EC" id="3.1.3.16"/>
    </reaction>
</comment>
<name>A0A2B7ZER5_9EURO</name>
<organism evidence="3 4">
    <name type="scientific">[Emmonsia] crescens</name>
    <dbReference type="NCBI Taxonomy" id="73230"/>
    <lineage>
        <taxon>Eukaryota</taxon>
        <taxon>Fungi</taxon>
        <taxon>Dikarya</taxon>
        <taxon>Ascomycota</taxon>
        <taxon>Pezizomycotina</taxon>
        <taxon>Eurotiomycetes</taxon>
        <taxon>Eurotiomycetidae</taxon>
        <taxon>Onygenales</taxon>
        <taxon>Ajellomycetaceae</taxon>
        <taxon>Emergomyces</taxon>
    </lineage>
</organism>
<dbReference type="EC" id="3.1.3.16" evidence="1"/>
<keyword evidence="1" id="KW-0460">Magnesium</keyword>
<proteinExistence type="inferred from homology"/>
<dbReference type="Gene3D" id="3.60.40.10">
    <property type="entry name" value="PPM-type phosphatase domain"/>
    <property type="match status" value="1"/>
</dbReference>
<evidence type="ECO:0000256" key="1">
    <source>
        <dbReference type="RuleBase" id="RU366020"/>
    </source>
</evidence>
<reference evidence="3 4" key="1">
    <citation type="submission" date="2017-10" db="EMBL/GenBank/DDBJ databases">
        <title>Comparative genomics in systemic dimorphic fungi from Ajellomycetaceae.</title>
        <authorList>
            <person name="Munoz J.F."/>
            <person name="Mcewen J.G."/>
            <person name="Clay O.K."/>
            <person name="Cuomo C.A."/>
        </authorList>
    </citation>
    <scope>NUCLEOTIDE SEQUENCE [LARGE SCALE GENOMIC DNA]</scope>
    <source>
        <strain evidence="3 4">UAMH4076</strain>
    </source>
</reference>
<feature type="domain" description="PPM-type phosphatase" evidence="2">
    <location>
        <begin position="107"/>
        <end position="381"/>
    </location>
</feature>
<dbReference type="STRING" id="73230.A0A2B7ZER5"/>
<accession>A0A2B7ZER5</accession>
<dbReference type="VEuPathDB" id="FungiDB:EMCG_03306"/>
<dbReference type="GO" id="GO:0004722">
    <property type="term" value="F:protein serine/threonine phosphatase activity"/>
    <property type="evidence" value="ECO:0007669"/>
    <property type="project" value="UniProtKB-EC"/>
</dbReference>
<dbReference type="SUPFAM" id="SSF81606">
    <property type="entry name" value="PP2C-like"/>
    <property type="match status" value="1"/>
</dbReference>
<evidence type="ECO:0000259" key="2">
    <source>
        <dbReference type="PROSITE" id="PS51746"/>
    </source>
</evidence>
<dbReference type="PROSITE" id="PS51746">
    <property type="entry name" value="PPM_2"/>
    <property type="match status" value="1"/>
</dbReference>
<evidence type="ECO:0000313" key="3">
    <source>
        <dbReference type="EMBL" id="PGH31492.1"/>
    </source>
</evidence>
<protein>
    <recommendedName>
        <fullName evidence="1">Protein phosphatase</fullName>
        <ecNumber evidence="1">3.1.3.16</ecNumber>
    </recommendedName>
</protein>
<sequence>MVLNLLPLKRSSSSIPYSPIFPYRRQTTCLFRRGLVNYRATAPTYGIITPVPENLPLPLASFPFRFETGYALCPKRASRPFPPPFVSTPSTSFSDPLTTHFRSQDKRLSVSGELIRGLTNGDDAILVSENYLGVNDGVGAWATKPQGHAALWSRLILHFWALEVERNVNGDSVPDTVSYLQRAYEQTVEATSSPNEWLGTTTSTTAVLHYAINAGSPVPMLYVTTLGDCQLLVIRPSEQRVVFKTEGQWHWFDCPMQLGTNSVDTPRENALSTQVELQEKDLVLAVSDGVVDNLWEHEVLKVVLDSLDEWDSGKKDDDMFVGRTIDGGGGMVYAARKLLQAAKIIAQDPFAESPYMERAIEEGLTIEGGKMDDISVVIGRCMKRNN</sequence>
<comment type="caution">
    <text evidence="3">The sequence shown here is derived from an EMBL/GenBank/DDBJ whole genome shotgun (WGS) entry which is preliminary data.</text>
</comment>
<comment type="catalytic activity">
    <reaction evidence="1">
        <text>O-phospho-L-seryl-[protein] + H2O = L-seryl-[protein] + phosphate</text>
        <dbReference type="Rhea" id="RHEA:20629"/>
        <dbReference type="Rhea" id="RHEA-COMP:9863"/>
        <dbReference type="Rhea" id="RHEA-COMP:11604"/>
        <dbReference type="ChEBI" id="CHEBI:15377"/>
        <dbReference type="ChEBI" id="CHEBI:29999"/>
        <dbReference type="ChEBI" id="CHEBI:43474"/>
        <dbReference type="ChEBI" id="CHEBI:83421"/>
        <dbReference type="EC" id="3.1.3.16"/>
    </reaction>
</comment>
<comment type="similarity">
    <text evidence="1">Belongs to the PP2C family.</text>
</comment>
<keyword evidence="1" id="KW-0904">Protein phosphatase</keyword>
<comment type="cofactor">
    <cofactor evidence="1">
        <name>Mn(2+)</name>
        <dbReference type="ChEBI" id="CHEBI:29035"/>
    </cofactor>
</comment>
<evidence type="ECO:0000313" key="4">
    <source>
        <dbReference type="Proteomes" id="UP000226031"/>
    </source>
</evidence>
<keyword evidence="1" id="KW-0464">Manganese</keyword>
<dbReference type="GO" id="GO:0046872">
    <property type="term" value="F:metal ion binding"/>
    <property type="evidence" value="ECO:0007669"/>
    <property type="project" value="UniProtKB-UniRule"/>
</dbReference>
<dbReference type="SMART" id="SM00332">
    <property type="entry name" value="PP2Cc"/>
    <property type="match status" value="1"/>
</dbReference>
<dbReference type="PANTHER" id="PTHR12320:SF24">
    <property type="entry name" value="PROTEIN PHOSPHATASE"/>
    <property type="match status" value="1"/>
</dbReference>
<dbReference type="FunFam" id="3.60.40.10:FF:000118">
    <property type="entry name" value="Phosphatase 2C-like domain-containing protein"/>
    <property type="match status" value="1"/>
</dbReference>
<dbReference type="InterPro" id="IPR036457">
    <property type="entry name" value="PPM-type-like_dom_sf"/>
</dbReference>
<dbReference type="PANTHER" id="PTHR12320">
    <property type="entry name" value="PROTEIN PHOSPHATASE 2C"/>
    <property type="match status" value="1"/>
</dbReference>
<dbReference type="AlphaFoldDB" id="A0A2B7ZER5"/>
<dbReference type="InterPro" id="IPR001932">
    <property type="entry name" value="PPM-type_phosphatase-like_dom"/>
</dbReference>
<dbReference type="InterPro" id="IPR039123">
    <property type="entry name" value="PPTC7"/>
</dbReference>
<dbReference type="Proteomes" id="UP000226031">
    <property type="component" value="Unassembled WGS sequence"/>
</dbReference>
<keyword evidence="1" id="KW-0479">Metal-binding</keyword>
<keyword evidence="4" id="KW-1185">Reference proteome</keyword>
<keyword evidence="1" id="KW-0378">Hydrolase</keyword>